<dbReference type="Proteomes" id="UP000291949">
    <property type="component" value="Unassembled WGS sequence"/>
</dbReference>
<evidence type="ECO:0000313" key="2">
    <source>
        <dbReference type="Proteomes" id="UP000291949"/>
    </source>
</evidence>
<comment type="caution">
    <text evidence="1">The sequence shown here is derived from an EMBL/GenBank/DDBJ whole genome shotgun (WGS) entry which is preliminary data.</text>
</comment>
<reference evidence="1 2" key="1">
    <citation type="journal article" date="2019" name="Sci. Transl. Med.">
        <title>Quorum sensing between bacterial species on the skin protects against epidermal injury in atopic dermatitis.</title>
        <authorList>
            <person name="Williams M.R."/>
        </authorList>
    </citation>
    <scope>NUCLEOTIDE SEQUENCE [LARGE SCALE GENOMIC DNA]</scope>
    <source>
        <strain evidence="1 2">H8</strain>
    </source>
</reference>
<dbReference type="GO" id="GO:0004527">
    <property type="term" value="F:exonuclease activity"/>
    <property type="evidence" value="ECO:0007669"/>
    <property type="project" value="UniProtKB-KW"/>
</dbReference>
<name>A0A7Z8E1E2_STACP</name>
<dbReference type="EMBL" id="SCHC01000664">
    <property type="protein sequence ID" value="TBW68165.1"/>
    <property type="molecule type" value="Genomic_DNA"/>
</dbReference>
<accession>A0A7Z8E1E2</accession>
<keyword evidence="1" id="KW-0540">Nuclease</keyword>
<feature type="non-terminal residue" evidence="1">
    <location>
        <position position="1"/>
    </location>
</feature>
<organism evidence="1 2">
    <name type="scientific">Staphylococcus capitis</name>
    <dbReference type="NCBI Taxonomy" id="29388"/>
    <lineage>
        <taxon>Bacteria</taxon>
        <taxon>Bacillati</taxon>
        <taxon>Bacillota</taxon>
        <taxon>Bacilli</taxon>
        <taxon>Bacillales</taxon>
        <taxon>Staphylococcaceae</taxon>
        <taxon>Staphylococcus</taxon>
    </lineage>
</organism>
<keyword evidence="1" id="KW-0378">Hydrolase</keyword>
<gene>
    <name evidence="1" type="ORF">EQ811_16085</name>
</gene>
<evidence type="ECO:0000313" key="1">
    <source>
        <dbReference type="EMBL" id="TBW68165.1"/>
    </source>
</evidence>
<protein>
    <submittedName>
        <fullName evidence="1">5'-3' exonuclease</fullName>
    </submittedName>
</protein>
<proteinExistence type="predicted"/>
<sequence length="35" mass="4082">KLFKAMTYAHTLNEILSICNEHKLYVSSKYIATHL</sequence>
<dbReference type="AlphaFoldDB" id="A0A7Z8E1E2"/>
<keyword evidence="1" id="KW-0269">Exonuclease</keyword>